<dbReference type="PANTHER" id="PTHR34986:SF1">
    <property type="entry name" value="PROTEIN YIAL"/>
    <property type="match status" value="1"/>
</dbReference>
<accession>A0A7W6PD77</accession>
<comment type="caution">
    <text evidence="1">The sequence shown here is derived from an EMBL/GenBank/DDBJ whole genome shotgun (WGS) entry which is preliminary data.</text>
</comment>
<dbReference type="PANTHER" id="PTHR34986">
    <property type="entry name" value="EVOLVED BETA-GALACTOSIDASE SUBUNIT BETA"/>
    <property type="match status" value="1"/>
</dbReference>
<protein>
    <submittedName>
        <fullName evidence="1">YhcH/YjgK/YiaL family protein</fullName>
    </submittedName>
</protein>
<dbReference type="InterPro" id="IPR037012">
    <property type="entry name" value="NanQ/TabA/YiaL_sf"/>
</dbReference>
<dbReference type="SUPFAM" id="SSF51197">
    <property type="entry name" value="Clavaminate synthase-like"/>
    <property type="match status" value="1"/>
</dbReference>
<evidence type="ECO:0000313" key="2">
    <source>
        <dbReference type="Proteomes" id="UP000530571"/>
    </source>
</evidence>
<dbReference type="AlphaFoldDB" id="A0A7W6PD77"/>
<proteinExistence type="predicted"/>
<keyword evidence="2" id="KW-1185">Reference proteome</keyword>
<dbReference type="NCBIfam" id="TIGR00022">
    <property type="entry name" value="YhcH/YjgK/YiaL family protein"/>
    <property type="match status" value="1"/>
</dbReference>
<gene>
    <name evidence="1" type="ORF">GGR30_004122</name>
</gene>
<dbReference type="GO" id="GO:0005829">
    <property type="term" value="C:cytosol"/>
    <property type="evidence" value="ECO:0007669"/>
    <property type="project" value="TreeGrafter"/>
</dbReference>
<sequence length="154" mass="17162">MIFGRLDNFDLERASLPEAVLEGLRFLSETDLASVPAGRFDIDGDRIFANVQDGLTRAKDENRPESHRRYLDIQYVVSGAETIGFAPLAKAGPVTEDLAETSDLLFYDVMNDEMPLVLSEGSYAVFYPWDVHRPGCAVSNPGEKVRKVVVKIRL</sequence>
<dbReference type="Proteomes" id="UP000530571">
    <property type="component" value="Unassembled WGS sequence"/>
</dbReference>
<dbReference type="EMBL" id="JACIDZ010000018">
    <property type="protein sequence ID" value="MBB4124167.1"/>
    <property type="molecule type" value="Genomic_DNA"/>
</dbReference>
<reference evidence="1 2" key="1">
    <citation type="submission" date="2020-08" db="EMBL/GenBank/DDBJ databases">
        <title>Genomic Encyclopedia of Type Strains, Phase IV (KMG-IV): sequencing the most valuable type-strain genomes for metagenomic binning, comparative biology and taxonomic classification.</title>
        <authorList>
            <person name="Goeker M."/>
        </authorList>
    </citation>
    <scope>NUCLEOTIDE SEQUENCE [LARGE SCALE GENOMIC DNA]</scope>
    <source>
        <strain evidence="1 2">DSM 28101</strain>
    </source>
</reference>
<dbReference type="Gene3D" id="2.60.120.370">
    <property type="entry name" value="YhcH/YjgK/YiaL"/>
    <property type="match status" value="1"/>
</dbReference>
<dbReference type="InterPro" id="IPR004375">
    <property type="entry name" value="NanQ/TabA/YiaL"/>
</dbReference>
<evidence type="ECO:0000313" key="1">
    <source>
        <dbReference type="EMBL" id="MBB4124167.1"/>
    </source>
</evidence>
<dbReference type="RefSeq" id="WP_210288125.1">
    <property type="nucleotide sequence ID" value="NZ_JACIDZ010000018.1"/>
</dbReference>
<organism evidence="1 2">
    <name type="scientific">Martelella radicis</name>
    <dbReference type="NCBI Taxonomy" id="1397476"/>
    <lineage>
        <taxon>Bacteria</taxon>
        <taxon>Pseudomonadati</taxon>
        <taxon>Pseudomonadota</taxon>
        <taxon>Alphaproteobacteria</taxon>
        <taxon>Hyphomicrobiales</taxon>
        <taxon>Aurantimonadaceae</taxon>
        <taxon>Martelella</taxon>
    </lineage>
</organism>
<name>A0A7W6PD77_9HYPH</name>
<dbReference type="Pfam" id="PF04074">
    <property type="entry name" value="DUF386"/>
    <property type="match status" value="1"/>
</dbReference>